<evidence type="ECO:0000313" key="3">
    <source>
        <dbReference type="Proteomes" id="UP001211005"/>
    </source>
</evidence>
<evidence type="ECO:0000256" key="1">
    <source>
        <dbReference type="SAM" id="MobiDB-lite"/>
    </source>
</evidence>
<keyword evidence="3" id="KW-1185">Reference proteome</keyword>
<accession>A0ABY7LM64</accession>
<dbReference type="RefSeq" id="WP_269558977.1">
    <property type="nucleotide sequence ID" value="NZ_CP114767.1"/>
</dbReference>
<organism evidence="2 3">
    <name type="scientific">Hymenobacter canadensis</name>
    <dbReference type="NCBI Taxonomy" id="2999067"/>
    <lineage>
        <taxon>Bacteria</taxon>
        <taxon>Pseudomonadati</taxon>
        <taxon>Bacteroidota</taxon>
        <taxon>Cytophagia</taxon>
        <taxon>Cytophagales</taxon>
        <taxon>Hymenobacteraceae</taxon>
        <taxon>Hymenobacter</taxon>
    </lineage>
</organism>
<feature type="region of interest" description="Disordered" evidence="1">
    <location>
        <begin position="158"/>
        <end position="181"/>
    </location>
</feature>
<gene>
    <name evidence="2" type="ORF">O3303_13785</name>
</gene>
<evidence type="ECO:0000313" key="2">
    <source>
        <dbReference type="EMBL" id="WBA40889.1"/>
    </source>
</evidence>
<name>A0ABY7LM64_9BACT</name>
<protein>
    <submittedName>
        <fullName evidence="2">Uncharacterized protein</fullName>
    </submittedName>
</protein>
<reference evidence="2 3" key="1">
    <citation type="submission" date="2022-12" db="EMBL/GenBank/DDBJ databases">
        <title>Hymenobacter canadensis sp. nov. isolated from lake water of the Cambridge Bay, Canada.</title>
        <authorList>
            <person name="Kim W.H."/>
            <person name="Lee Y.M."/>
        </authorList>
    </citation>
    <scope>NUCLEOTIDE SEQUENCE [LARGE SCALE GENOMIC DNA]</scope>
    <source>
        <strain evidence="2 3">PAMC 29467</strain>
    </source>
</reference>
<dbReference type="Proteomes" id="UP001211005">
    <property type="component" value="Chromosome"/>
</dbReference>
<sequence length="181" mass="21507">MKLNCRLNQLTEAEYWHLLANYCRYTDFNSLGLFRSLLENGKLSLVQRQQLRDAAIAVFPKFYEFLQLKDPTTYLQLSSLGQELTVADERAAWEEIKHAQQRILTRKQLGHRNFGTYSRHNCPYDTCPYNGLMIRQNSRLAEGVLRFHSDRRIGWGHYNHQTARRHQQRKAWAQGREQHDE</sequence>
<dbReference type="EMBL" id="CP114767">
    <property type="protein sequence ID" value="WBA40889.1"/>
    <property type="molecule type" value="Genomic_DNA"/>
</dbReference>
<proteinExistence type="predicted"/>